<reference evidence="1 2" key="1">
    <citation type="submission" date="2024-03" db="EMBL/GenBank/DDBJ databases">
        <authorList>
            <person name="Cao K."/>
        </authorList>
    </citation>
    <scope>NUCLEOTIDE SEQUENCE [LARGE SCALE GENOMIC DNA]</scope>
    <source>
        <strain evidence="1 2">MCCC 1K00696</strain>
    </source>
</reference>
<dbReference type="RefSeq" id="WP_340933895.1">
    <property type="nucleotide sequence ID" value="NZ_CP150496.1"/>
</dbReference>
<evidence type="ECO:0000313" key="1">
    <source>
        <dbReference type="EMBL" id="WYW56057.1"/>
    </source>
</evidence>
<name>A0ABZ2TW33_9FLAO</name>
<accession>A0ABZ2TW33</accession>
<organism evidence="1 2">
    <name type="scientific">Polaribacter marinaquae</name>
    <dbReference type="NCBI Taxonomy" id="1642819"/>
    <lineage>
        <taxon>Bacteria</taxon>
        <taxon>Pseudomonadati</taxon>
        <taxon>Bacteroidota</taxon>
        <taxon>Flavobacteriia</taxon>
        <taxon>Flavobacteriales</taxon>
        <taxon>Flavobacteriaceae</taxon>
    </lineage>
</organism>
<proteinExistence type="predicted"/>
<dbReference type="PANTHER" id="PTHR37947">
    <property type="entry name" value="BLL2462 PROTEIN"/>
    <property type="match status" value="1"/>
</dbReference>
<gene>
    <name evidence="1" type="ORF">WG950_02100</name>
</gene>
<sequence>MRFFKDENKLENVLSKLKTNEKLQSKFNIEIFLFDKTLKVSDSVDFKGNETNIYKSLNTLKQLNKKENAPIILLSDGNQTIGNDYEIINSKQKIYPVVFGDTTKYKDLKISQVNVNKYSYIKNKFPVEVILNYDGLENVNSIFKIYSNGKTVFSKKVKFNKNDNSKIITTNLTSLKEGINYYTATLDKIENEKNTRNNRKNFSVEVIDEQSKILILSSIKHPDIGVLKKAIESNKQRSVTLEYNIDGNIESNDFQLIILYNLNNQFKSIISNIKANNLNFLLINGINSDWNFINRQKFGFSKKAINQTENYAPILNNSFLTFLQKDIGFNEMPPLVNNFGEITFSKDYQSLLFQNINGLNTEQPLISFLEENNQKIGVIFGEGLWKWRASNYLLNNSFTEFDQFIGNIVQYLSSQKKRARLDVNSENLYPANSLVNITAFYTDKNYKFDARASLEIIITNKETKKNTKLPFSLINNSYQVSFEDLESGDYTYKVSVLGQKINKYGSFKITDYDVEEQFTSANVKKLEKLANKTGGKLYHKNNHQQLINDLLNDSSYFTTQKSIVKEQNLVDWKWILLLVVILFTSEWFIRKYFGKI</sequence>
<keyword evidence="2" id="KW-1185">Reference proteome</keyword>
<protein>
    <submittedName>
        <fullName evidence="1">VWA domain-containing protein</fullName>
    </submittedName>
</protein>
<evidence type="ECO:0000313" key="2">
    <source>
        <dbReference type="Proteomes" id="UP001491088"/>
    </source>
</evidence>
<dbReference type="PANTHER" id="PTHR37947:SF1">
    <property type="entry name" value="BLL2462 PROTEIN"/>
    <property type="match status" value="1"/>
</dbReference>
<dbReference type="EMBL" id="CP150496">
    <property type="protein sequence ID" value="WYW56057.1"/>
    <property type="molecule type" value="Genomic_DNA"/>
</dbReference>
<dbReference type="Proteomes" id="UP001491088">
    <property type="component" value="Chromosome"/>
</dbReference>